<dbReference type="InterPro" id="IPR013087">
    <property type="entry name" value="Znf_C2H2_type"/>
</dbReference>
<dbReference type="PROSITE" id="PS00028">
    <property type="entry name" value="ZINC_FINGER_C2H2_1"/>
    <property type="match status" value="1"/>
</dbReference>
<dbReference type="InterPro" id="IPR000210">
    <property type="entry name" value="BTB/POZ_dom"/>
</dbReference>
<comment type="caution">
    <text evidence="2">The sequence shown here is derived from an EMBL/GenBank/DDBJ whole genome shotgun (WGS) entry which is preliminary data.</text>
</comment>
<accession>A0ABP0GJZ1</accession>
<evidence type="ECO:0000313" key="3">
    <source>
        <dbReference type="Proteomes" id="UP001642483"/>
    </source>
</evidence>
<dbReference type="InterPro" id="IPR011333">
    <property type="entry name" value="SKP1/BTB/POZ_sf"/>
</dbReference>
<name>A0ABP0GJZ1_CLALP</name>
<proteinExistence type="predicted"/>
<organism evidence="2 3">
    <name type="scientific">Clavelina lepadiformis</name>
    <name type="common">Light-bulb sea squirt</name>
    <name type="synonym">Ascidia lepadiformis</name>
    <dbReference type="NCBI Taxonomy" id="159417"/>
    <lineage>
        <taxon>Eukaryota</taxon>
        <taxon>Metazoa</taxon>
        <taxon>Chordata</taxon>
        <taxon>Tunicata</taxon>
        <taxon>Ascidiacea</taxon>
        <taxon>Aplousobranchia</taxon>
        <taxon>Clavelinidae</taxon>
        <taxon>Clavelina</taxon>
    </lineage>
</organism>
<reference evidence="2 3" key="1">
    <citation type="submission" date="2024-02" db="EMBL/GenBank/DDBJ databases">
        <authorList>
            <person name="Daric V."/>
            <person name="Darras S."/>
        </authorList>
    </citation>
    <scope>NUCLEOTIDE SEQUENCE [LARGE SCALE GENOMIC DNA]</scope>
</reference>
<feature type="domain" description="BTB" evidence="1">
    <location>
        <begin position="32"/>
        <end position="136"/>
    </location>
</feature>
<dbReference type="Gene3D" id="3.30.710.10">
    <property type="entry name" value="Potassium Channel Kv1.1, Chain A"/>
    <property type="match status" value="1"/>
</dbReference>
<evidence type="ECO:0000259" key="1">
    <source>
        <dbReference type="PROSITE" id="PS50097"/>
    </source>
</evidence>
<keyword evidence="3" id="KW-1185">Reference proteome</keyword>
<dbReference type="Proteomes" id="UP001642483">
    <property type="component" value="Unassembled WGS sequence"/>
</dbReference>
<sequence length="316" mass="36125">MEMKSENYHTNGYASSFMNRLWKLAVSQSFTCDIILKHGWKHFYLHSSVLAVACPHLIQFLETKLEKHNFGHAEQLIMDLHSIASHQINIDTVNFVENNQKHNGFFDCESKFQKYSAEVLGLVWKFIYLGSIELTEDNVTEVENIANLLKQESLTRYCSDFKSRNMKKQDCSSQLPIVVCITTIPGEQDGPEDTPFHKRQPLPLLDTVTVNEVPSLDCGKDFLFTSQDSLENKTETNNTDMAHKEQCDVSSLAVQQAMINANSVSPIRAMHKDKNKTKTTKIGCLICTKLFSNINTLMKHLLKHKEDLLKCKYCNK</sequence>
<dbReference type="SMART" id="SM00225">
    <property type="entry name" value="BTB"/>
    <property type="match status" value="1"/>
</dbReference>
<protein>
    <recommendedName>
        <fullName evidence="1">BTB domain-containing protein</fullName>
    </recommendedName>
</protein>
<evidence type="ECO:0000313" key="2">
    <source>
        <dbReference type="EMBL" id="CAK8691186.1"/>
    </source>
</evidence>
<dbReference type="SUPFAM" id="SSF54695">
    <property type="entry name" value="POZ domain"/>
    <property type="match status" value="1"/>
</dbReference>
<dbReference type="Gene3D" id="3.30.160.60">
    <property type="entry name" value="Classic Zinc Finger"/>
    <property type="match status" value="1"/>
</dbReference>
<gene>
    <name evidence="2" type="ORF">CVLEPA_LOCUS23771</name>
</gene>
<dbReference type="EMBL" id="CAWYQH010000119">
    <property type="protein sequence ID" value="CAK8691186.1"/>
    <property type="molecule type" value="Genomic_DNA"/>
</dbReference>
<dbReference type="PROSITE" id="PS50097">
    <property type="entry name" value="BTB"/>
    <property type="match status" value="1"/>
</dbReference>